<organism evidence="1 2">
    <name type="scientific">Musa acuminata subsp. malaccensis</name>
    <name type="common">Wild banana</name>
    <name type="synonym">Musa malaccensis</name>
    <dbReference type="NCBI Taxonomy" id="214687"/>
    <lineage>
        <taxon>Eukaryota</taxon>
        <taxon>Viridiplantae</taxon>
        <taxon>Streptophyta</taxon>
        <taxon>Embryophyta</taxon>
        <taxon>Tracheophyta</taxon>
        <taxon>Spermatophyta</taxon>
        <taxon>Magnoliopsida</taxon>
        <taxon>Liliopsida</taxon>
        <taxon>Zingiberales</taxon>
        <taxon>Musaceae</taxon>
        <taxon>Musa</taxon>
    </lineage>
</organism>
<evidence type="ECO:0008006" key="3">
    <source>
        <dbReference type="Google" id="ProtNLM"/>
    </source>
</evidence>
<dbReference type="AlphaFoldDB" id="A0A804KUV5"/>
<accession>A0A804KUV5</accession>
<dbReference type="Proteomes" id="UP000012960">
    <property type="component" value="Unplaced"/>
</dbReference>
<proteinExistence type="predicted"/>
<keyword evidence="2" id="KW-1185">Reference proteome</keyword>
<protein>
    <recommendedName>
        <fullName evidence="3">Transmembrane 9 superfamily member</fullName>
    </recommendedName>
</protein>
<name>A0A804KUV5_MUSAM</name>
<sequence>MVCYALTSFISGYLSGGLYARNWYGKNWMKTNDLESIIVCIYVLWNRLHA</sequence>
<evidence type="ECO:0000313" key="1">
    <source>
        <dbReference type="EnsemblPlants" id="Ma10_p10910.1"/>
    </source>
</evidence>
<dbReference type="Gramene" id="Ma10_t10910.1">
    <property type="protein sequence ID" value="Ma10_p10910.1"/>
    <property type="gene ID" value="Ma10_g10910"/>
</dbReference>
<evidence type="ECO:0000313" key="2">
    <source>
        <dbReference type="Proteomes" id="UP000012960"/>
    </source>
</evidence>
<dbReference type="EnsemblPlants" id="Ma10_t10910.1">
    <property type="protein sequence ID" value="Ma10_p10910.1"/>
    <property type="gene ID" value="Ma10_g10910"/>
</dbReference>
<dbReference type="InParanoid" id="A0A804KUV5"/>
<reference evidence="1" key="1">
    <citation type="submission" date="2021-05" db="UniProtKB">
        <authorList>
            <consortium name="EnsemblPlants"/>
        </authorList>
    </citation>
    <scope>IDENTIFICATION</scope>
    <source>
        <strain evidence="1">subsp. malaccensis</strain>
    </source>
</reference>